<name>X1U2R0_9ZZZZ</name>
<dbReference type="AlphaFoldDB" id="X1U2R0"/>
<dbReference type="EMBL" id="BARW01008676">
    <property type="protein sequence ID" value="GAI86564.1"/>
    <property type="molecule type" value="Genomic_DNA"/>
</dbReference>
<evidence type="ECO:0000313" key="1">
    <source>
        <dbReference type="EMBL" id="GAI86564.1"/>
    </source>
</evidence>
<proteinExistence type="predicted"/>
<protein>
    <submittedName>
        <fullName evidence="1">Uncharacterized protein</fullName>
    </submittedName>
</protein>
<organism evidence="1">
    <name type="scientific">marine sediment metagenome</name>
    <dbReference type="NCBI Taxonomy" id="412755"/>
    <lineage>
        <taxon>unclassified sequences</taxon>
        <taxon>metagenomes</taxon>
        <taxon>ecological metagenomes</taxon>
    </lineage>
</organism>
<accession>X1U2R0</accession>
<reference evidence="1" key="1">
    <citation type="journal article" date="2014" name="Front. Microbiol.">
        <title>High frequency of phylogenetically diverse reductive dehalogenase-homologous genes in deep subseafloor sedimentary metagenomes.</title>
        <authorList>
            <person name="Kawai M."/>
            <person name="Futagami T."/>
            <person name="Toyoda A."/>
            <person name="Takaki Y."/>
            <person name="Nishi S."/>
            <person name="Hori S."/>
            <person name="Arai W."/>
            <person name="Tsubouchi T."/>
            <person name="Morono Y."/>
            <person name="Uchiyama I."/>
            <person name="Ito T."/>
            <person name="Fujiyama A."/>
            <person name="Inagaki F."/>
            <person name="Takami H."/>
        </authorList>
    </citation>
    <scope>NUCLEOTIDE SEQUENCE</scope>
    <source>
        <strain evidence="1">Expedition CK06-06</strain>
    </source>
</reference>
<sequence length="99" mass="10719">MFGVGEVGVEKVVMAPGLAEFNPPGGLVDTGCPADCWVDAVVTFGHVKQYWLDSTGMINQFPKEKITKKPRPDNQKATLGESAETLGKYCLQWVANVCC</sequence>
<gene>
    <name evidence="1" type="ORF">S12H4_17698</name>
</gene>
<comment type="caution">
    <text evidence="1">The sequence shown here is derived from an EMBL/GenBank/DDBJ whole genome shotgun (WGS) entry which is preliminary data.</text>
</comment>